<dbReference type="AlphaFoldDB" id="A0A1E2URN0"/>
<sequence length="245" mass="28216">MNSYFGLIVIGDEILYGDRADRHHDHFRSLLKKYGKLLHRCWFIPDQHESLIRHLQFSISEQLPVFVCGGIGATPDDLTRSCAAEAFDTPLQRHPEAKLLIESQFGEAAYPTRIKMADLPMGCELIPNPYNQIPGFSINYHHFLPGFPEMAWPMAEWVLRQKYPQQESRFKQRSLLVLNTPESALVPLMELINREYQDLKMYSLPKFGTQGRIELGLRGDGDIDGAFEHLQQQLTKQKITFQIST</sequence>
<dbReference type="STRING" id="1818881.A3196_11615"/>
<gene>
    <name evidence="2" type="ORF">A3196_11615</name>
</gene>
<organism evidence="2 3">
    <name type="scientific">Candidatus Thiodiazotropha endoloripes</name>
    <dbReference type="NCBI Taxonomy" id="1818881"/>
    <lineage>
        <taxon>Bacteria</taxon>
        <taxon>Pseudomonadati</taxon>
        <taxon>Pseudomonadota</taxon>
        <taxon>Gammaproteobacteria</taxon>
        <taxon>Chromatiales</taxon>
        <taxon>Sedimenticolaceae</taxon>
        <taxon>Candidatus Thiodiazotropha</taxon>
    </lineage>
</organism>
<evidence type="ECO:0000313" key="2">
    <source>
        <dbReference type="EMBL" id="ODB97350.1"/>
    </source>
</evidence>
<comment type="caution">
    <text evidence="2">The sequence shown here is derived from an EMBL/GenBank/DDBJ whole genome shotgun (WGS) entry which is preliminary data.</text>
</comment>
<dbReference type="Proteomes" id="UP000094849">
    <property type="component" value="Unassembled WGS sequence"/>
</dbReference>
<name>A0A1E2URN0_9GAMM</name>
<dbReference type="CDD" id="cd00885">
    <property type="entry name" value="cinA"/>
    <property type="match status" value="1"/>
</dbReference>
<dbReference type="RefSeq" id="WP_069019888.1">
    <property type="nucleotide sequence ID" value="NZ_LVJY01000005.1"/>
</dbReference>
<evidence type="ECO:0000313" key="3">
    <source>
        <dbReference type="Proteomes" id="UP000094849"/>
    </source>
</evidence>
<feature type="domain" description="MoaB/Mog" evidence="1">
    <location>
        <begin position="6"/>
        <end position="166"/>
    </location>
</feature>
<dbReference type="PANTHER" id="PTHR13939">
    <property type="entry name" value="NICOTINAMIDE-NUCLEOTIDE AMIDOHYDROLASE PNCC"/>
    <property type="match status" value="1"/>
</dbReference>
<dbReference type="Gene3D" id="3.40.980.10">
    <property type="entry name" value="MoaB/Mog-like domain"/>
    <property type="match status" value="1"/>
</dbReference>
<dbReference type="InterPro" id="IPR036425">
    <property type="entry name" value="MoaB/Mog-like_dom_sf"/>
</dbReference>
<protein>
    <recommendedName>
        <fullName evidence="1">MoaB/Mog domain-containing protein</fullName>
    </recommendedName>
</protein>
<dbReference type="SUPFAM" id="SSF53218">
    <property type="entry name" value="Molybdenum cofactor biosynthesis proteins"/>
    <property type="match status" value="1"/>
</dbReference>
<dbReference type="InterPro" id="IPR001453">
    <property type="entry name" value="MoaB/Mog_dom"/>
</dbReference>
<dbReference type="PANTHER" id="PTHR13939:SF0">
    <property type="entry name" value="NMN AMIDOHYDROLASE-LIKE PROTEIN YFAY"/>
    <property type="match status" value="1"/>
</dbReference>
<accession>A0A1E2URN0</accession>
<keyword evidence="3" id="KW-1185">Reference proteome</keyword>
<reference evidence="2 3" key="1">
    <citation type="submission" date="2016-03" db="EMBL/GenBank/DDBJ databases">
        <title>Chemosynthetic sulphur-oxidizing symbionts of marine invertebrate animals are capable of nitrogen fixation.</title>
        <authorList>
            <person name="Petersen J.M."/>
            <person name="Kemper A."/>
            <person name="Gruber-Vodicka H."/>
            <person name="Cardini U."/>
            <person name="Geest Mvander."/>
            <person name="Kleiner M."/>
            <person name="Bulgheresi S."/>
            <person name="Fussmann M."/>
            <person name="Herbold C."/>
            <person name="Seah B.K.B."/>
            <person name="Antony C.Paul."/>
            <person name="Liu D."/>
            <person name="Belitz A."/>
            <person name="Weber M."/>
        </authorList>
    </citation>
    <scope>NUCLEOTIDE SEQUENCE [LARGE SCALE GENOMIC DNA]</scope>
    <source>
        <strain evidence="2">G_D</strain>
    </source>
</reference>
<dbReference type="EMBL" id="LVJZ01000003">
    <property type="protein sequence ID" value="ODB97350.1"/>
    <property type="molecule type" value="Genomic_DNA"/>
</dbReference>
<proteinExistence type="predicted"/>
<dbReference type="SMART" id="SM00852">
    <property type="entry name" value="MoCF_biosynth"/>
    <property type="match status" value="1"/>
</dbReference>
<dbReference type="InterPro" id="IPR050101">
    <property type="entry name" value="CinA"/>
</dbReference>
<evidence type="ECO:0000259" key="1">
    <source>
        <dbReference type="SMART" id="SM00852"/>
    </source>
</evidence>
<dbReference type="Pfam" id="PF00994">
    <property type="entry name" value="MoCF_biosynth"/>
    <property type="match status" value="1"/>
</dbReference>
<dbReference type="OrthoDB" id="9801454at2"/>